<dbReference type="Gene3D" id="2.60.40.10">
    <property type="entry name" value="Immunoglobulins"/>
    <property type="match status" value="4"/>
</dbReference>
<gene>
    <name evidence="3" type="ORF">GSLYS_00002214001</name>
</gene>
<evidence type="ECO:0000313" key="3">
    <source>
        <dbReference type="EMBL" id="CAL1528044.1"/>
    </source>
</evidence>
<dbReference type="EMBL" id="CAXITT010000026">
    <property type="protein sequence ID" value="CAL1528044.1"/>
    <property type="molecule type" value="Genomic_DNA"/>
</dbReference>
<organism evidence="3 4">
    <name type="scientific">Lymnaea stagnalis</name>
    <name type="common">Great pond snail</name>
    <name type="synonym">Helix stagnalis</name>
    <dbReference type="NCBI Taxonomy" id="6523"/>
    <lineage>
        <taxon>Eukaryota</taxon>
        <taxon>Metazoa</taxon>
        <taxon>Spiralia</taxon>
        <taxon>Lophotrochozoa</taxon>
        <taxon>Mollusca</taxon>
        <taxon>Gastropoda</taxon>
        <taxon>Heterobranchia</taxon>
        <taxon>Euthyneura</taxon>
        <taxon>Panpulmonata</taxon>
        <taxon>Hygrophila</taxon>
        <taxon>Lymnaeoidea</taxon>
        <taxon>Lymnaeidae</taxon>
        <taxon>Lymnaea</taxon>
    </lineage>
</organism>
<feature type="compositionally biased region" description="Polar residues" evidence="1">
    <location>
        <begin position="194"/>
        <end position="207"/>
    </location>
</feature>
<dbReference type="GO" id="GO:0003341">
    <property type="term" value="P:cilium movement"/>
    <property type="evidence" value="ECO:0007669"/>
    <property type="project" value="TreeGrafter"/>
</dbReference>
<evidence type="ECO:0000256" key="1">
    <source>
        <dbReference type="SAM" id="MobiDB-lite"/>
    </source>
</evidence>
<accession>A0AAV2H5I7</accession>
<dbReference type="PANTHER" id="PTHR23053">
    <property type="entry name" value="DLEC1 DELETED IN LUNG AND ESOPHAGEAL CANCER 1"/>
    <property type="match status" value="1"/>
</dbReference>
<feature type="domain" description="MSP" evidence="2">
    <location>
        <begin position="515"/>
        <end position="586"/>
    </location>
</feature>
<dbReference type="GO" id="GO:0005930">
    <property type="term" value="C:axoneme"/>
    <property type="evidence" value="ECO:0007669"/>
    <property type="project" value="TreeGrafter"/>
</dbReference>
<dbReference type="GO" id="GO:1904158">
    <property type="term" value="P:axonemal central apparatus assembly"/>
    <property type="evidence" value="ECO:0007669"/>
    <property type="project" value="TreeGrafter"/>
</dbReference>
<evidence type="ECO:0000313" key="4">
    <source>
        <dbReference type="Proteomes" id="UP001497497"/>
    </source>
</evidence>
<name>A0AAV2H5I7_LYMST</name>
<dbReference type="InterPro" id="IPR013783">
    <property type="entry name" value="Ig-like_fold"/>
</dbReference>
<evidence type="ECO:0000259" key="2">
    <source>
        <dbReference type="PROSITE" id="PS50202"/>
    </source>
</evidence>
<reference evidence="3 4" key="1">
    <citation type="submission" date="2024-04" db="EMBL/GenBank/DDBJ databases">
        <authorList>
            <consortium name="Genoscope - CEA"/>
            <person name="William W."/>
        </authorList>
    </citation>
    <scope>NUCLEOTIDE SEQUENCE [LARGE SCALE GENOMIC DNA]</scope>
</reference>
<proteinExistence type="predicted"/>
<sequence length="586" mass="65706">HTSSVVVNPSERATFEVTYLPNATIRSQASLKVTVIDNQYEDYIIQMVGEGYQDDITLDNIGSVNQSIEPEKELGSMADDDIEAAKCNVMNFGDCYPNSSRTLSLTMSNHSKTDCVRFQWPDNADFTFSPQVGHLHANCTKDIAVSFNSKAPQSFSQVPIQCRILKIRFDKPIDSICDWDDKIQVVKWVDNAPPSTQNSAQLDSGSKSVAIGGQAKPTKKKVIETEPEPQYIEVPDTARDVELLISAVSDYPAISCDAESIHFKNTPMFQTRVYSVTLHNEGKVALSYNWQVILDSLTPTIRRSVTFMSDGDRPESRVDILETSYTPFFVEPEFGTIPVGKNVSCMVKFAPLDANDYEGRLICSVPYVNKEFQNPVIGLKARSLMPYCHFELEDSDYKSCGVRDTTNSTQQGLSLDPSTKIIEFSVCGVGVKCCKEFGIINPTNETFQFEWLCEDDTDPKHPTNFRCLNPSGKIKGGRKYKVAFEFTSNKLDVVESSWRFNIPAKAITIPFLLVGHTREPVICMDRSHLNFKALLVGREAKETIYLNNNEDIPFNFSFVEESCYTEGYSSQLKVEPMSGQLDPKSR</sequence>
<feature type="non-terminal residue" evidence="3">
    <location>
        <position position="1"/>
    </location>
</feature>
<dbReference type="PROSITE" id="PS50202">
    <property type="entry name" value="MSP"/>
    <property type="match status" value="1"/>
</dbReference>
<dbReference type="PANTHER" id="PTHR23053:SF0">
    <property type="entry name" value="HYDROCEPHALUS-INDUCING PROTEIN HOMOLOG"/>
    <property type="match status" value="1"/>
</dbReference>
<dbReference type="InterPro" id="IPR033305">
    <property type="entry name" value="Hydin-like"/>
</dbReference>
<dbReference type="InterPro" id="IPR000535">
    <property type="entry name" value="MSP_dom"/>
</dbReference>
<keyword evidence="4" id="KW-1185">Reference proteome</keyword>
<protein>
    <recommendedName>
        <fullName evidence="2">MSP domain-containing protein</fullName>
    </recommendedName>
</protein>
<comment type="caution">
    <text evidence="3">The sequence shown here is derived from an EMBL/GenBank/DDBJ whole genome shotgun (WGS) entry which is preliminary data.</text>
</comment>
<dbReference type="AlphaFoldDB" id="A0AAV2H5I7"/>
<dbReference type="Proteomes" id="UP001497497">
    <property type="component" value="Unassembled WGS sequence"/>
</dbReference>
<feature type="region of interest" description="Disordered" evidence="1">
    <location>
        <begin position="194"/>
        <end position="226"/>
    </location>
</feature>